<dbReference type="RefSeq" id="WP_322329001.1">
    <property type="nucleotide sequence ID" value="NZ_CP139725.1"/>
</dbReference>
<dbReference type="NCBIfam" id="TIGR04012">
    <property type="entry name" value="poly_gGlu_PgsB"/>
    <property type="match status" value="1"/>
</dbReference>
<dbReference type="PANTHER" id="PTHR43445">
    <property type="entry name" value="UDP-N-ACETYLMURAMATE--L-ALANINE LIGASE-RELATED"/>
    <property type="match status" value="1"/>
</dbReference>
<keyword evidence="5" id="KW-1185">Reference proteome</keyword>
<dbReference type="InterPro" id="IPR050061">
    <property type="entry name" value="MurCDEF_pg_biosynth"/>
</dbReference>
<dbReference type="InterPro" id="IPR008337">
    <property type="entry name" value="Capsule_biosynth_CapB"/>
</dbReference>
<feature type="transmembrane region" description="Helical" evidence="2">
    <location>
        <begin position="6"/>
        <end position="24"/>
    </location>
</feature>
<evidence type="ECO:0000256" key="2">
    <source>
        <dbReference type="SAM" id="Phobius"/>
    </source>
</evidence>
<evidence type="ECO:0000313" key="5">
    <source>
        <dbReference type="Proteomes" id="UP001326567"/>
    </source>
</evidence>
<keyword evidence="2" id="KW-0812">Transmembrane</keyword>
<protein>
    <submittedName>
        <fullName evidence="4">Poly-gamma-glutamate synthase PgsB</fullName>
    </submittedName>
</protein>
<dbReference type="InterPro" id="IPR036565">
    <property type="entry name" value="Mur-like_cat_sf"/>
</dbReference>
<name>A0ABZ0V1F5_9RHOB</name>
<dbReference type="PANTHER" id="PTHR43445:SF1">
    <property type="entry name" value="PGA SYNTHASE CAPB"/>
    <property type="match status" value="1"/>
</dbReference>
<gene>
    <name evidence="4" type="primary">pgsB</name>
    <name evidence="4" type="ORF">T7987_03310</name>
</gene>
<evidence type="ECO:0000259" key="3">
    <source>
        <dbReference type="Pfam" id="PF08245"/>
    </source>
</evidence>
<accession>A0ABZ0V1F5</accession>
<evidence type="ECO:0000256" key="1">
    <source>
        <dbReference type="SAM" id="MobiDB-lite"/>
    </source>
</evidence>
<reference evidence="4 5" key="1">
    <citation type="submission" date="2023-11" db="EMBL/GenBank/DDBJ databases">
        <title>From the Deep-Sea to the Surface: Bacterial Genomes Isolated from the Moytirra Hydrothermal Vent Plume.</title>
        <authorList>
            <person name="Major S.R."/>
        </authorList>
    </citation>
    <scope>NUCLEOTIDE SEQUENCE [LARGE SCALE GENOMIC DNA]</scope>
    <source>
        <strain evidence="4 5">OXR-9</strain>
    </source>
</reference>
<dbReference type="Proteomes" id="UP001326567">
    <property type="component" value="Chromosome"/>
</dbReference>
<dbReference type="Gene3D" id="3.40.1190.10">
    <property type="entry name" value="Mur-like, catalytic domain"/>
    <property type="match status" value="1"/>
</dbReference>
<dbReference type="SUPFAM" id="SSF53623">
    <property type="entry name" value="MurD-like peptide ligases, catalytic domain"/>
    <property type="match status" value="1"/>
</dbReference>
<proteinExistence type="predicted"/>
<organism evidence="4 5">
    <name type="scientific">Sulfitobacter faviae</name>
    <dbReference type="NCBI Taxonomy" id="1775881"/>
    <lineage>
        <taxon>Bacteria</taxon>
        <taxon>Pseudomonadati</taxon>
        <taxon>Pseudomonadota</taxon>
        <taxon>Alphaproteobacteria</taxon>
        <taxon>Rhodobacterales</taxon>
        <taxon>Roseobacteraceae</taxon>
        <taxon>Sulfitobacter</taxon>
    </lineage>
</organism>
<dbReference type="PRINTS" id="PR01758">
    <property type="entry name" value="CAPSULEPROTB"/>
</dbReference>
<dbReference type="Pfam" id="PF08245">
    <property type="entry name" value="Mur_ligase_M"/>
    <property type="match status" value="1"/>
</dbReference>
<feature type="domain" description="Mur ligase central" evidence="3">
    <location>
        <begin position="42"/>
        <end position="159"/>
    </location>
</feature>
<evidence type="ECO:0000313" key="4">
    <source>
        <dbReference type="EMBL" id="WPZ22279.1"/>
    </source>
</evidence>
<dbReference type="EMBL" id="CP139725">
    <property type="protein sequence ID" value="WPZ22279.1"/>
    <property type="molecule type" value="Genomic_DNA"/>
</dbReference>
<keyword evidence="2" id="KW-0472">Membrane</keyword>
<feature type="region of interest" description="Disordered" evidence="1">
    <location>
        <begin position="400"/>
        <end position="419"/>
    </location>
</feature>
<sequence length="419" mass="46250">MMEEWTLFALATAASFSVILYWSVQTFLHNRRISRVPIRIHVNGTRGKSTIVRYIAASLRAGGIETLAKTTGSATMLIDEEGEERPIHRNGAPTIIEQIEILAREQRPSTEAVVFECMALNTGYQWVSEHRIMQSTTGVIGNVRHDHVEQLGETLPEIARSLSNSAPRGKPLFTAETNPEIVEILKEESEAVGGELIASTAETITDADMKGFHPLAFKENIALALEVALAHGVDREVALEAMRNTARDPGASEIHRHERDGQVIWWANFFGVNDVASADINIEKTADWLGANTETIFLLNGRSDRQDRTLDFGRYAAESDRAVDILLAGEAREPLHRTIEQASEDHPKVIDFGVLSDDPEAILDEVFDLARSLNNKAEILIAGMANIHTEDAKRLMAALESPQSEYRGGSAHTDRKDAA</sequence>
<dbReference type="InterPro" id="IPR013221">
    <property type="entry name" value="Mur_ligase_cen"/>
</dbReference>
<keyword evidence="2" id="KW-1133">Transmembrane helix</keyword>